<evidence type="ECO:0000256" key="9">
    <source>
        <dbReference type="RuleBase" id="RU003357"/>
    </source>
</evidence>
<keyword evidence="10" id="KW-0732">Signal</keyword>
<sequence length="1040" mass="113658">MGNTIFKQLIGVTLALFCATSLFAQQTITGTVVTEDDQPLPGVTILVKGTNTGTSTDFDGGYSITVKEDATALIFSYIGFYDNEIAIGSQETINVTLIESAAALDQVVVIGFGTQRRADLTGAITTISAEDVTRTPVVSLDQSLSGQTAGVFIANRGGDAAAPINVRIRGVGTTGNNQPLFVVDGVPLVQTSNQTVNTSSATESNPLASMNPNDIESISVLKDASAGAIYGSRASNGVVIITTKRGKRGQKTQFNYDTYTTFAHRRKFYDVLNTEQYLDVMDELGRANIDFTEFRGDPTYDWQDAINRTGITKSHNLSVSGGNEKSNFSLSAGYLDQKGITLAQNFERYSFSAKSDIKVGKLFKFGESVNIGFTDRLVASEPGGSTTLRSALNQPFAPIFDANDPFGYAVMNSDNVGDLANGTDEPVQLLALNDLDLNETRVKTRRIIGNVYGQVELLKGLIFKSSGGIDYTTGEGEFFQNVYNYGENDANNTEISLLIKERPIELTTNLANTLTYNTVIGKHNISMLLGHEETLFQYTKLRSQGSDLINTDVRLVDAATSTTAGEETDPWALRGFLGRLNYSFDDRYLLTFNIRRDETTRFSPVNRTDYFPSIAVGWNLANEPFMESQTLFNQLKLRGSWGIVGNQFTGANFAYSNQVVFTPGYVLGSNQDVIIAPTSVVFANEDLKWEESYQSNIGLDLGLFDNKLSFTAEYYEKNTKDILVSIPLPATSGFTFPTDVNLGEVSNKGIELSFNYQDKIGDFSYNISGNFSTLKNNVESLDGNDLFADAVATTTSRTIEGEPIGQFFGYVTDGIYQNEEELANAPVDNLAFNSDGRAPGDIRFVDVNNDGVIDENDRTGIGSPIPTHYYGLTLGGSYKNFDFSIFIQGVGGNSVYNYTKQQLESLNSITNKSTAVLGRWTGEGTSNDIPRIDLNNANNNDRFSDRWIENASYARLKNVQIGYTLDSEWLKSATKDIISNVRFYVAGQNLALITGYSGLDPEVTRAQSFIKGENALATGIDDGYATPQPITFQFGTRITF</sequence>
<dbReference type="InterPro" id="IPR008969">
    <property type="entry name" value="CarboxyPept-like_regulatory"/>
</dbReference>
<dbReference type="InterPro" id="IPR012910">
    <property type="entry name" value="Plug_dom"/>
</dbReference>
<evidence type="ECO:0000259" key="12">
    <source>
        <dbReference type="Pfam" id="PF07715"/>
    </source>
</evidence>
<evidence type="ECO:0000256" key="5">
    <source>
        <dbReference type="ARBA" id="ARBA00023077"/>
    </source>
</evidence>
<proteinExistence type="inferred from homology"/>
<evidence type="ECO:0000256" key="2">
    <source>
        <dbReference type="ARBA" id="ARBA00022448"/>
    </source>
</evidence>
<dbReference type="Pfam" id="PF13715">
    <property type="entry name" value="CarbopepD_reg_2"/>
    <property type="match status" value="1"/>
</dbReference>
<feature type="chain" id="PRO_5047519954" evidence="10">
    <location>
        <begin position="25"/>
        <end position="1040"/>
    </location>
</feature>
<dbReference type="SUPFAM" id="SSF56935">
    <property type="entry name" value="Porins"/>
    <property type="match status" value="1"/>
</dbReference>
<evidence type="ECO:0000256" key="6">
    <source>
        <dbReference type="ARBA" id="ARBA00023136"/>
    </source>
</evidence>
<keyword evidence="7 8" id="KW-0998">Cell outer membrane</keyword>
<dbReference type="Proteomes" id="UP001500459">
    <property type="component" value="Unassembled WGS sequence"/>
</dbReference>
<feature type="domain" description="TonB-dependent receptor-like beta-barrel" evidence="11">
    <location>
        <begin position="441"/>
        <end position="990"/>
    </location>
</feature>
<protein>
    <submittedName>
        <fullName evidence="13">TonB-dependent receptor</fullName>
    </submittedName>
</protein>
<evidence type="ECO:0000256" key="3">
    <source>
        <dbReference type="ARBA" id="ARBA00022452"/>
    </source>
</evidence>
<feature type="domain" description="TonB-dependent receptor plug" evidence="12">
    <location>
        <begin position="118"/>
        <end position="238"/>
    </location>
</feature>
<keyword evidence="13" id="KW-0675">Receptor</keyword>
<evidence type="ECO:0000256" key="7">
    <source>
        <dbReference type="ARBA" id="ARBA00023237"/>
    </source>
</evidence>
<evidence type="ECO:0000313" key="13">
    <source>
        <dbReference type="EMBL" id="GAA3510336.1"/>
    </source>
</evidence>
<keyword evidence="14" id="KW-1185">Reference proteome</keyword>
<dbReference type="Pfam" id="PF07715">
    <property type="entry name" value="Plug"/>
    <property type="match status" value="1"/>
</dbReference>
<comment type="similarity">
    <text evidence="8 9">Belongs to the TonB-dependent receptor family.</text>
</comment>
<dbReference type="PROSITE" id="PS52016">
    <property type="entry name" value="TONB_DEPENDENT_REC_3"/>
    <property type="match status" value="1"/>
</dbReference>
<accession>A0ABP6ULS8</accession>
<keyword evidence="4 8" id="KW-0812">Transmembrane</keyword>
<evidence type="ECO:0000259" key="11">
    <source>
        <dbReference type="Pfam" id="PF00593"/>
    </source>
</evidence>
<evidence type="ECO:0000256" key="4">
    <source>
        <dbReference type="ARBA" id="ARBA00022692"/>
    </source>
</evidence>
<dbReference type="RefSeq" id="WP_344927793.1">
    <property type="nucleotide sequence ID" value="NZ_BAABCW010000009.1"/>
</dbReference>
<dbReference type="Pfam" id="PF00593">
    <property type="entry name" value="TonB_dep_Rec_b-barrel"/>
    <property type="match status" value="1"/>
</dbReference>
<keyword evidence="3 8" id="KW-1134">Transmembrane beta strand</keyword>
<dbReference type="Gene3D" id="2.60.40.1120">
    <property type="entry name" value="Carboxypeptidase-like, regulatory domain"/>
    <property type="match status" value="1"/>
</dbReference>
<dbReference type="InterPro" id="IPR037066">
    <property type="entry name" value="Plug_dom_sf"/>
</dbReference>
<keyword evidence="2 8" id="KW-0813">Transport</keyword>
<dbReference type="SUPFAM" id="SSF49464">
    <property type="entry name" value="Carboxypeptidase regulatory domain-like"/>
    <property type="match status" value="1"/>
</dbReference>
<evidence type="ECO:0000256" key="8">
    <source>
        <dbReference type="PROSITE-ProRule" id="PRU01360"/>
    </source>
</evidence>
<keyword evidence="6 8" id="KW-0472">Membrane</keyword>
<evidence type="ECO:0000313" key="14">
    <source>
        <dbReference type="Proteomes" id="UP001500459"/>
    </source>
</evidence>
<dbReference type="InterPro" id="IPR023997">
    <property type="entry name" value="TonB-dep_OMP_SusC/RagA_CS"/>
</dbReference>
<evidence type="ECO:0000256" key="10">
    <source>
        <dbReference type="SAM" id="SignalP"/>
    </source>
</evidence>
<dbReference type="NCBIfam" id="TIGR04057">
    <property type="entry name" value="SusC_RagA_signa"/>
    <property type="match status" value="1"/>
</dbReference>
<dbReference type="InterPro" id="IPR000531">
    <property type="entry name" value="Beta-barrel_TonB"/>
</dbReference>
<comment type="subcellular location">
    <subcellularLocation>
        <location evidence="1 8">Cell outer membrane</location>
        <topology evidence="1 8">Multi-pass membrane protein</topology>
    </subcellularLocation>
</comment>
<feature type="signal peptide" evidence="10">
    <location>
        <begin position="1"/>
        <end position="24"/>
    </location>
</feature>
<keyword evidence="5 9" id="KW-0798">TonB box</keyword>
<dbReference type="InterPro" id="IPR039426">
    <property type="entry name" value="TonB-dep_rcpt-like"/>
</dbReference>
<dbReference type="Gene3D" id="2.170.130.10">
    <property type="entry name" value="TonB-dependent receptor, plug domain"/>
    <property type="match status" value="1"/>
</dbReference>
<name>A0ABP6ULS8_9FLAO</name>
<dbReference type="Gene3D" id="2.40.170.20">
    <property type="entry name" value="TonB-dependent receptor, beta-barrel domain"/>
    <property type="match status" value="1"/>
</dbReference>
<dbReference type="NCBIfam" id="TIGR04056">
    <property type="entry name" value="OMP_RagA_SusC"/>
    <property type="match status" value="1"/>
</dbReference>
<dbReference type="EMBL" id="BAABCW010000009">
    <property type="protein sequence ID" value="GAA3510336.1"/>
    <property type="molecule type" value="Genomic_DNA"/>
</dbReference>
<organism evidence="13 14">
    <name type="scientific">Aquimarina addita</name>
    <dbReference type="NCBI Taxonomy" id="870485"/>
    <lineage>
        <taxon>Bacteria</taxon>
        <taxon>Pseudomonadati</taxon>
        <taxon>Bacteroidota</taxon>
        <taxon>Flavobacteriia</taxon>
        <taxon>Flavobacteriales</taxon>
        <taxon>Flavobacteriaceae</taxon>
        <taxon>Aquimarina</taxon>
    </lineage>
</organism>
<comment type="caution">
    <text evidence="13">The sequence shown here is derived from an EMBL/GenBank/DDBJ whole genome shotgun (WGS) entry which is preliminary data.</text>
</comment>
<reference evidence="14" key="1">
    <citation type="journal article" date="2019" name="Int. J. Syst. Evol. Microbiol.">
        <title>The Global Catalogue of Microorganisms (GCM) 10K type strain sequencing project: providing services to taxonomists for standard genome sequencing and annotation.</title>
        <authorList>
            <consortium name="The Broad Institute Genomics Platform"/>
            <consortium name="The Broad Institute Genome Sequencing Center for Infectious Disease"/>
            <person name="Wu L."/>
            <person name="Ma J."/>
        </authorList>
    </citation>
    <scope>NUCLEOTIDE SEQUENCE [LARGE SCALE GENOMIC DNA]</scope>
    <source>
        <strain evidence="14">JCM 17106</strain>
    </source>
</reference>
<dbReference type="InterPro" id="IPR023996">
    <property type="entry name" value="TonB-dep_OMP_SusC/RagA"/>
</dbReference>
<gene>
    <name evidence="13" type="ORF">GCM10022393_24530</name>
</gene>
<evidence type="ECO:0000256" key="1">
    <source>
        <dbReference type="ARBA" id="ARBA00004571"/>
    </source>
</evidence>
<dbReference type="InterPro" id="IPR036942">
    <property type="entry name" value="Beta-barrel_TonB_sf"/>
</dbReference>